<dbReference type="Pfam" id="PF04357">
    <property type="entry name" value="TamB"/>
    <property type="match status" value="1"/>
</dbReference>
<feature type="compositionally biased region" description="Basic and acidic residues" evidence="5">
    <location>
        <begin position="1665"/>
        <end position="1680"/>
    </location>
</feature>
<keyword evidence="9" id="KW-1185">Reference proteome</keyword>
<evidence type="ECO:0000313" key="8">
    <source>
        <dbReference type="EMBL" id="KGO05743.1"/>
    </source>
</evidence>
<feature type="domain" description="Translocation and assembly module TamB C-terminal" evidence="7">
    <location>
        <begin position="1182"/>
        <end position="1639"/>
    </location>
</feature>
<evidence type="ECO:0000256" key="1">
    <source>
        <dbReference type="ARBA" id="ARBA00004167"/>
    </source>
</evidence>
<dbReference type="RefSeq" id="WP_035324779.1">
    <property type="nucleotide sequence ID" value="NZ_CP015125.1"/>
</dbReference>
<dbReference type="KEGG" id="ddo:I597_2128"/>
<evidence type="ECO:0000256" key="5">
    <source>
        <dbReference type="SAM" id="MobiDB-lite"/>
    </source>
</evidence>
<gene>
    <name evidence="8" type="ORF">NV36_02025</name>
</gene>
<sequence>MTNPENKAPQTLKPKRKFRWLRIIARILLVLLILIIFLLLFIRSEWGQNIVVSKAVSYFSEKTQTKVELERAFITFDGDIAIQGLYLEDKQGDTLVYSRSLEADIPLWPIINGTGIGIENAQWEGVRANIIRKDTISGFNFDFIAAAFATPPSQQTDTTSTAPVDLIIGDLDLKDFDVVYNDVVTGIDSRYTFKELRISPDTVNLDEMRFTATEGYIENAKIKINQVPVPSDPDTEEIPLPYLAFNKLTLKDVSGNYTGEEAGVSFDFDFKEFETSIPKADFNSFVISINDIVIKDSAIGIDMSSTTASQVPVESSNSLFPDYNITVNKASVTNTSIRYTVNGAVATKGVFNPEAVFLSNVNLEGTNTYLKDFVAGGNVKSLSGREVSGINIKSVSTNFLVSDTDLQLENMNAAINSNSLRGDIVMSYPSLNNIATQPEDVRLDINITDVKVELGDLFLFQPSLRTNTYLQTVSKNRIAGAITASGTLADLTVPNLALSWSNTNLKANGNLKNINNIESLYFNLPNINASTSKKDISKFIATDSLSMNLPQDIKLVAAAKGTLTDITTTASLTTTQGLATIDGTFKNDNTIAFNTTLAIEEYNLGELLQNNSLGNLNLTLKGQGSGTSLNTLDATIEATVASFLYNDYAIKDLTITSKIKDGEGAITSSYKDTNLNTNLTGLVVLDTIAPAATINLDVIGADLQALGLMQRDVRTGFKLTSTFKGSTASYDVTAVMDDGVIVYDDRTYLIGNLEGSARVRPDSTSVQFDNKILNLDLRSNADPAKIATALQNHVNSYFYRDAIIKDTITNPVNVVLKGKVRQSPLLNEVFLVNMKDLDTIAVDLDFSEATRKLDASIKAPHINYAGNELDSLSFSMNTDRDAFTFDLGFDGLTAGPIAIQETRIKGNQTNNELSLDFLAYANDEKLIQVQSDITGSRERLRFHVSEDSLIFNKKDWKTPSSNEVLITDGKLAFNDFRFTRKLQSVEFTDKLPTIEKDHIAIDFQNFKISEFLAYLNPDEKLASGNLNGDFVLEEPFGDIGFLADIYVEKLRVLEEDLGILELTGRSINGNKYDFSLDVSEGVADLELTGDYIADIDGATINMDLDINELKMEAVDGFSLGELNNGSGTLNGNFKMNGKLVDLEYQGFLRFTNAGFTVTKLNAPFTLLKETVSIDNEGISMSNFTIRDDKDNKLTVDGLVGTESFINPTFDLKVVADDFQALNAEQGDNDFVYGTAVFDATASITGDLQIPIIDLDATVGGSTDITYIMPTAAANIESSDGIVVFVNRENPDAILTRTEEETGTITGFDIKSLLKVNRDAQVTILIDEETGDNLKVNGDADLNFTLQPNGRMNLTGVFDVAGGQYEMNLYNLVNRTFTLDPSSRVSWSGDPFDAKLDVRAVYSVDASAAPLMAITSTSDDPAAQSQYRQQLPFLVYLNIDGDLLSPEINFALDLPEDEQGALGGEVYSRVQQVNQQTGELNRQVFSLLVLNRFYPDSNSDGSQGGFASIARDNLNDALSDQLNIFSDKLLGNTGFQLDFGLDTFTDYQGTTPQERTQLDIAAQRKFFNDKLTVRVGSSVDVAGESASGDATPLIGNVSLEYELTKDGQYRLKGFRRSEFENVIDGQTIVSGISLIFQQEFNKFSQLWSAILRKKQQQLLQEEEQKEELKPSQENRKTNKID</sequence>
<evidence type="ECO:0000256" key="2">
    <source>
        <dbReference type="ARBA" id="ARBA00022692"/>
    </source>
</evidence>
<dbReference type="GO" id="GO:0009306">
    <property type="term" value="P:protein secretion"/>
    <property type="evidence" value="ECO:0007669"/>
    <property type="project" value="InterPro"/>
</dbReference>
<dbReference type="EMBL" id="JSAQ01000001">
    <property type="protein sequence ID" value="KGO05743.1"/>
    <property type="molecule type" value="Genomic_DNA"/>
</dbReference>
<evidence type="ECO:0000259" key="7">
    <source>
        <dbReference type="Pfam" id="PF04357"/>
    </source>
</evidence>
<dbReference type="InterPro" id="IPR007452">
    <property type="entry name" value="TamB_C"/>
</dbReference>
<keyword evidence="2 6" id="KW-0812">Transmembrane</keyword>
<evidence type="ECO:0000256" key="6">
    <source>
        <dbReference type="SAM" id="Phobius"/>
    </source>
</evidence>
<keyword evidence="3 6" id="KW-1133">Transmembrane helix</keyword>
<comment type="caution">
    <text evidence="8">The sequence shown here is derived from an EMBL/GenBank/DDBJ whole genome shotgun (WGS) entry which is preliminary data.</text>
</comment>
<evidence type="ECO:0000256" key="4">
    <source>
        <dbReference type="ARBA" id="ARBA00023136"/>
    </source>
</evidence>
<evidence type="ECO:0000313" key="9">
    <source>
        <dbReference type="Proteomes" id="UP000030140"/>
    </source>
</evidence>
<dbReference type="OrthoDB" id="9811276at2"/>
<dbReference type="PATRIC" id="fig|1300343.5.peg.2144"/>
<dbReference type="Proteomes" id="UP000030140">
    <property type="component" value="Unassembled WGS sequence"/>
</dbReference>
<protein>
    <recommendedName>
        <fullName evidence="7">Translocation and assembly module TamB C-terminal domain-containing protein</fullName>
    </recommendedName>
</protein>
<organism evidence="8 9">
    <name type="scientific">Dokdonia donghaensis DSW-1</name>
    <dbReference type="NCBI Taxonomy" id="1300343"/>
    <lineage>
        <taxon>Bacteria</taxon>
        <taxon>Pseudomonadati</taxon>
        <taxon>Bacteroidota</taxon>
        <taxon>Flavobacteriia</taxon>
        <taxon>Flavobacteriales</taxon>
        <taxon>Flavobacteriaceae</taxon>
        <taxon>Dokdonia</taxon>
    </lineage>
</organism>
<proteinExistence type="predicted"/>
<name>A0A0A2GTB2_9FLAO</name>
<feature type="transmembrane region" description="Helical" evidence="6">
    <location>
        <begin position="20"/>
        <end position="42"/>
    </location>
</feature>
<accession>A0A0A2GTB2</accession>
<dbReference type="GO" id="GO:0005886">
    <property type="term" value="C:plasma membrane"/>
    <property type="evidence" value="ECO:0007669"/>
    <property type="project" value="InterPro"/>
</dbReference>
<feature type="region of interest" description="Disordered" evidence="5">
    <location>
        <begin position="1660"/>
        <end position="1680"/>
    </location>
</feature>
<reference evidence="8 9" key="1">
    <citation type="submission" date="2014-10" db="EMBL/GenBank/DDBJ databases">
        <title>Draft genome sequence of the proteorhodopsin-containing marine bacterium Dokdonia donghaensis.</title>
        <authorList>
            <person name="Gomez-Consarnau L."/>
            <person name="Gonzalez J.M."/>
            <person name="Riedel T."/>
            <person name="Jaenicke S."/>
            <person name="Wagner-Doebler I."/>
            <person name="Fuhrman J.A."/>
        </authorList>
    </citation>
    <scope>NUCLEOTIDE SEQUENCE [LARGE SCALE GENOMIC DNA]</scope>
    <source>
        <strain evidence="8 9">DSW-1</strain>
    </source>
</reference>
<comment type="subcellular location">
    <subcellularLocation>
        <location evidence="1">Membrane</location>
        <topology evidence="1">Single-pass membrane protein</topology>
    </subcellularLocation>
</comment>
<evidence type="ECO:0000256" key="3">
    <source>
        <dbReference type="ARBA" id="ARBA00022989"/>
    </source>
</evidence>
<keyword evidence="4 6" id="KW-0472">Membrane</keyword>